<organism evidence="1 2">
    <name type="scientific">Deinococcus hopiensis KR-140</name>
    <dbReference type="NCBI Taxonomy" id="695939"/>
    <lineage>
        <taxon>Bacteria</taxon>
        <taxon>Thermotogati</taxon>
        <taxon>Deinococcota</taxon>
        <taxon>Deinococci</taxon>
        <taxon>Deinococcales</taxon>
        <taxon>Deinococcaceae</taxon>
        <taxon>Deinococcus</taxon>
    </lineage>
</organism>
<evidence type="ECO:0000313" key="2">
    <source>
        <dbReference type="Proteomes" id="UP000192582"/>
    </source>
</evidence>
<accession>A0A1W1UYB3</accession>
<dbReference type="AlphaFoldDB" id="A0A1W1UYB3"/>
<dbReference type="Proteomes" id="UP000192582">
    <property type="component" value="Unassembled WGS sequence"/>
</dbReference>
<sequence length="81" mass="8722">MCTPCPSSLYRSNASPTDAWQVMQSSSLAIPGGPESLTPYGLPTQQDEGRLGGLSWITQVLAGAQERYKSSRVPSRLKRPA</sequence>
<protein>
    <submittedName>
        <fullName evidence="1">Uncharacterized protein</fullName>
    </submittedName>
</protein>
<reference evidence="1 2" key="1">
    <citation type="submission" date="2017-04" db="EMBL/GenBank/DDBJ databases">
        <authorList>
            <person name="Afonso C.L."/>
            <person name="Miller P.J."/>
            <person name="Scott M.A."/>
            <person name="Spackman E."/>
            <person name="Goraichik I."/>
            <person name="Dimitrov K.M."/>
            <person name="Suarez D.L."/>
            <person name="Swayne D.E."/>
        </authorList>
    </citation>
    <scope>NUCLEOTIDE SEQUENCE [LARGE SCALE GENOMIC DNA]</scope>
    <source>
        <strain evidence="1 2">KR-140</strain>
    </source>
</reference>
<dbReference type="STRING" id="695939.SAMN00790413_03617"/>
<proteinExistence type="predicted"/>
<name>A0A1W1UYB3_9DEIO</name>
<dbReference type="EMBL" id="FWWU01000008">
    <property type="protein sequence ID" value="SMB85960.1"/>
    <property type="molecule type" value="Genomic_DNA"/>
</dbReference>
<evidence type="ECO:0000313" key="1">
    <source>
        <dbReference type="EMBL" id="SMB85960.1"/>
    </source>
</evidence>
<gene>
    <name evidence="1" type="ORF">SAMN00790413_03617</name>
</gene>
<keyword evidence="2" id="KW-1185">Reference proteome</keyword>